<dbReference type="AlphaFoldDB" id="A0A926ZMI6"/>
<evidence type="ECO:0000313" key="1">
    <source>
        <dbReference type="EMBL" id="MBD2186141.1"/>
    </source>
</evidence>
<dbReference type="Proteomes" id="UP000641646">
    <property type="component" value="Unassembled WGS sequence"/>
</dbReference>
<dbReference type="Pfam" id="PF05621">
    <property type="entry name" value="TniB"/>
    <property type="match status" value="1"/>
</dbReference>
<reference evidence="1" key="1">
    <citation type="journal article" date="2015" name="ISME J.">
        <title>Draft Genome Sequence of Streptomyces incarnatus NRRL8089, which Produces the Nucleoside Antibiotic Sinefungin.</title>
        <authorList>
            <person name="Oshima K."/>
            <person name="Hattori M."/>
            <person name="Shimizu H."/>
            <person name="Fukuda K."/>
            <person name="Nemoto M."/>
            <person name="Inagaki K."/>
            <person name="Tamura T."/>
        </authorList>
    </citation>
    <scope>NUCLEOTIDE SEQUENCE</scope>
    <source>
        <strain evidence="1">FACHB-1375</strain>
    </source>
</reference>
<proteinExistence type="predicted"/>
<name>A0A926ZMI6_9CYAN</name>
<dbReference type="SUPFAM" id="SSF52540">
    <property type="entry name" value="P-loop containing nucleoside triphosphate hydrolases"/>
    <property type="match status" value="1"/>
</dbReference>
<gene>
    <name evidence="1" type="ORF">H6G03_34640</name>
</gene>
<protein>
    <submittedName>
        <fullName evidence="1">TniB family NTP-binding protein</fullName>
    </submittedName>
</protein>
<dbReference type="EMBL" id="JACJPW010000169">
    <property type="protein sequence ID" value="MBD2186141.1"/>
    <property type="molecule type" value="Genomic_DNA"/>
</dbReference>
<dbReference type="InterPro" id="IPR052026">
    <property type="entry name" value="ExeA_AAA_ATPase_DNA-bind"/>
</dbReference>
<dbReference type="PANTHER" id="PTHR35894">
    <property type="entry name" value="GENERAL SECRETION PATHWAY PROTEIN A-RELATED"/>
    <property type="match status" value="1"/>
</dbReference>
<dbReference type="InterPro" id="IPR027417">
    <property type="entry name" value="P-loop_NTPase"/>
</dbReference>
<evidence type="ECO:0000313" key="2">
    <source>
        <dbReference type="Proteomes" id="UP000641646"/>
    </source>
</evidence>
<dbReference type="Gene3D" id="3.40.50.300">
    <property type="entry name" value="P-loop containing nucleotide triphosphate hydrolases"/>
    <property type="match status" value="1"/>
</dbReference>
<dbReference type="PANTHER" id="PTHR35894:SF1">
    <property type="entry name" value="PHOSPHORIBULOKINASE _ URIDINE KINASE FAMILY"/>
    <property type="match status" value="1"/>
</dbReference>
<keyword evidence="2" id="KW-1185">Reference proteome</keyword>
<sequence length="275" mass="31859">MPEIIIPPRLVRTDIDQDEMHAAIVRLQRRCIVELEQMQQLHQWLDNKRLSRQACRVIGESRTGKTFACDAYRLRHLGTQENGEAPKVPVLYWHCPPECTPRELFVGILDYLQYQITRGTVDEIRARVYHILKACQVEMIVLDEAHRLRPKTFSEVSDIFDQLRIAVVLVGTDRLDAVVRRDEQVHHRFMACHRFHRLNAAQLEETTAIWEEYVLKLPESSNLGSEKMQLVLGQATRGYIGLLDMILRESAIQALKQGQPRIDLATLTQVAAEYR</sequence>
<dbReference type="InterPro" id="IPR008868">
    <property type="entry name" value="TniB"/>
</dbReference>
<reference evidence="1" key="2">
    <citation type="submission" date="2020-08" db="EMBL/GenBank/DDBJ databases">
        <authorList>
            <person name="Chen M."/>
            <person name="Teng W."/>
            <person name="Zhao L."/>
            <person name="Hu C."/>
            <person name="Zhou Y."/>
            <person name="Han B."/>
            <person name="Song L."/>
            <person name="Shu W."/>
        </authorList>
    </citation>
    <scope>NUCLEOTIDE SEQUENCE</scope>
    <source>
        <strain evidence="1">FACHB-1375</strain>
    </source>
</reference>
<organism evidence="1 2">
    <name type="scientific">Aerosakkonema funiforme FACHB-1375</name>
    <dbReference type="NCBI Taxonomy" id="2949571"/>
    <lineage>
        <taxon>Bacteria</taxon>
        <taxon>Bacillati</taxon>
        <taxon>Cyanobacteriota</taxon>
        <taxon>Cyanophyceae</taxon>
        <taxon>Oscillatoriophycideae</taxon>
        <taxon>Aerosakkonematales</taxon>
        <taxon>Aerosakkonemataceae</taxon>
        <taxon>Aerosakkonema</taxon>
    </lineage>
</organism>
<accession>A0A926ZMI6</accession>
<comment type="caution">
    <text evidence="1">The sequence shown here is derived from an EMBL/GenBank/DDBJ whole genome shotgun (WGS) entry which is preliminary data.</text>
</comment>